<reference evidence="2" key="1">
    <citation type="submission" date="2020-10" db="EMBL/GenBank/DDBJ databases">
        <authorList>
            <person name="Castelo-Branco R."/>
            <person name="Eusebio N."/>
            <person name="Adriana R."/>
            <person name="Vieira A."/>
            <person name="Brugerolle De Fraissinette N."/>
            <person name="Rezende De Castro R."/>
            <person name="Schneider M.P."/>
            <person name="Vasconcelos V."/>
            <person name="Leao P.N."/>
        </authorList>
    </citation>
    <scope>NUCLEOTIDE SEQUENCE</scope>
    <source>
        <strain evidence="2">LEGE 11479</strain>
    </source>
</reference>
<gene>
    <name evidence="2" type="ORF">IQ260_30520</name>
</gene>
<evidence type="ECO:0000313" key="3">
    <source>
        <dbReference type="Proteomes" id="UP000615026"/>
    </source>
</evidence>
<keyword evidence="1" id="KW-0472">Membrane</keyword>
<organism evidence="2 3">
    <name type="scientific">Leptolyngbya cf. ectocarpi LEGE 11479</name>
    <dbReference type="NCBI Taxonomy" id="1828722"/>
    <lineage>
        <taxon>Bacteria</taxon>
        <taxon>Bacillati</taxon>
        <taxon>Cyanobacteriota</taxon>
        <taxon>Cyanophyceae</taxon>
        <taxon>Leptolyngbyales</taxon>
        <taxon>Leptolyngbyaceae</taxon>
        <taxon>Leptolyngbya group</taxon>
        <taxon>Leptolyngbya</taxon>
    </lineage>
</organism>
<dbReference type="EMBL" id="JADEXP010000619">
    <property type="protein sequence ID" value="MBE9070975.1"/>
    <property type="molecule type" value="Genomic_DNA"/>
</dbReference>
<evidence type="ECO:0000256" key="1">
    <source>
        <dbReference type="SAM" id="Phobius"/>
    </source>
</evidence>
<keyword evidence="1" id="KW-1133">Transmembrane helix</keyword>
<feature type="transmembrane region" description="Helical" evidence="1">
    <location>
        <begin position="9"/>
        <end position="30"/>
    </location>
</feature>
<feature type="transmembrane region" description="Helical" evidence="1">
    <location>
        <begin position="50"/>
        <end position="74"/>
    </location>
</feature>
<dbReference type="Proteomes" id="UP000615026">
    <property type="component" value="Unassembled WGS sequence"/>
</dbReference>
<dbReference type="PROSITE" id="PS51257">
    <property type="entry name" value="PROKAR_LIPOPROTEIN"/>
    <property type="match status" value="1"/>
</dbReference>
<dbReference type="RefSeq" id="WP_193996788.1">
    <property type="nucleotide sequence ID" value="NZ_JADEXP010000619.1"/>
</dbReference>
<feature type="transmembrane region" description="Helical" evidence="1">
    <location>
        <begin position="95"/>
        <end position="114"/>
    </location>
</feature>
<sequence>MNHRFALRLVTNLTVWLLTLSCVGIVLWVIDEFLGWDILPDALSLLVRALLVAGGIIALVLVVMNVVLSLALLAEANASRARLPNYSISRRFTRRVGRTIVGGVLAIALLLGGLQGINQLRLQAATRADRVEFSQMQDDMDVAMEQVVKLFSPPLLEALESNTLEQQGQLGNLKKLLQSISSSFPHNPAVAILIPSTEPPFKYARIEQETITSDSKGTLGLSPKLYLDFPTQTEAQIVEQLLAGQHPQVKGEINGDLIRTDIPSSWGILQQRGQAIAIVYLESTQSGDFYQQFFHHDGPAQLISN</sequence>
<protein>
    <submittedName>
        <fullName evidence="2">Uncharacterized protein</fullName>
    </submittedName>
</protein>
<proteinExistence type="predicted"/>
<dbReference type="AlphaFoldDB" id="A0A929A0T2"/>
<evidence type="ECO:0000313" key="2">
    <source>
        <dbReference type="EMBL" id="MBE9070975.1"/>
    </source>
</evidence>
<keyword evidence="1" id="KW-0812">Transmembrane</keyword>
<name>A0A929A0T2_LEPEC</name>
<comment type="caution">
    <text evidence="2">The sequence shown here is derived from an EMBL/GenBank/DDBJ whole genome shotgun (WGS) entry which is preliminary data.</text>
</comment>
<keyword evidence="3" id="KW-1185">Reference proteome</keyword>
<accession>A0A929A0T2</accession>